<evidence type="ECO:0000256" key="1">
    <source>
        <dbReference type="SAM" id="MobiDB-lite"/>
    </source>
</evidence>
<keyword evidence="3" id="KW-1185">Reference proteome</keyword>
<reference evidence="2 3" key="1">
    <citation type="submission" date="2019-05" db="EMBL/GenBank/DDBJ databases">
        <title>Another draft genome of Portunus trituberculatus and its Hox gene families provides insights of decapod evolution.</title>
        <authorList>
            <person name="Jeong J.-H."/>
            <person name="Song I."/>
            <person name="Kim S."/>
            <person name="Choi T."/>
            <person name="Kim D."/>
            <person name="Ryu S."/>
            <person name="Kim W."/>
        </authorList>
    </citation>
    <scope>NUCLEOTIDE SEQUENCE [LARGE SCALE GENOMIC DNA]</scope>
    <source>
        <tissue evidence="2">Muscle</tissue>
    </source>
</reference>
<evidence type="ECO:0000313" key="3">
    <source>
        <dbReference type="Proteomes" id="UP000324222"/>
    </source>
</evidence>
<proteinExistence type="predicted"/>
<name>A0A5B7HCK1_PORTR</name>
<gene>
    <name evidence="2" type="ORF">E2C01_061499</name>
</gene>
<sequence length="321" mass="36614">MAQNELSKHMLGLCVVETGDILRGPPRKVKVSLHDPYATPICCCCMRNRSYNKLAKFTFKKHKQEPALQKYTSLETTMNVYRMAFEAHWKSSAMVLKVSVTQRRGRKVVIFGRIERLLHEMQHREADEFVLYVTETNFRIITKDHAPAVDEKTEEDTKITTTENKISVNKEETDYMISLRNAFKNKNGAAEKNVASPVVMKLPPQTPAVLAVETKFSYMTSNCSTRGKAPAAREQQSVPLHCKEHDEHKAEKKQEQIEDVKNTLPEKENKDDVKENGVQEGKESGLENEMQVLQEKADVEVESEGKDPTEDRDCNRGRISS</sequence>
<protein>
    <submittedName>
        <fullName evidence="2">Uncharacterized protein</fullName>
    </submittedName>
</protein>
<evidence type="ECO:0000313" key="2">
    <source>
        <dbReference type="EMBL" id="MPC67325.1"/>
    </source>
</evidence>
<feature type="region of interest" description="Disordered" evidence="1">
    <location>
        <begin position="245"/>
        <end position="321"/>
    </location>
</feature>
<accession>A0A5B7HCK1</accession>
<dbReference type="AlphaFoldDB" id="A0A5B7HCK1"/>
<dbReference type="EMBL" id="VSRR010026094">
    <property type="protein sequence ID" value="MPC67325.1"/>
    <property type="molecule type" value="Genomic_DNA"/>
</dbReference>
<organism evidence="2 3">
    <name type="scientific">Portunus trituberculatus</name>
    <name type="common">Swimming crab</name>
    <name type="synonym">Neptunus trituberculatus</name>
    <dbReference type="NCBI Taxonomy" id="210409"/>
    <lineage>
        <taxon>Eukaryota</taxon>
        <taxon>Metazoa</taxon>
        <taxon>Ecdysozoa</taxon>
        <taxon>Arthropoda</taxon>
        <taxon>Crustacea</taxon>
        <taxon>Multicrustacea</taxon>
        <taxon>Malacostraca</taxon>
        <taxon>Eumalacostraca</taxon>
        <taxon>Eucarida</taxon>
        <taxon>Decapoda</taxon>
        <taxon>Pleocyemata</taxon>
        <taxon>Brachyura</taxon>
        <taxon>Eubrachyura</taxon>
        <taxon>Portunoidea</taxon>
        <taxon>Portunidae</taxon>
        <taxon>Portuninae</taxon>
        <taxon>Portunus</taxon>
    </lineage>
</organism>
<comment type="caution">
    <text evidence="2">The sequence shown here is derived from an EMBL/GenBank/DDBJ whole genome shotgun (WGS) entry which is preliminary data.</text>
</comment>
<feature type="compositionally biased region" description="Basic and acidic residues" evidence="1">
    <location>
        <begin position="295"/>
        <end position="321"/>
    </location>
</feature>
<dbReference type="Proteomes" id="UP000324222">
    <property type="component" value="Unassembled WGS sequence"/>
</dbReference>
<feature type="compositionally biased region" description="Basic and acidic residues" evidence="1">
    <location>
        <begin position="245"/>
        <end position="285"/>
    </location>
</feature>